<comment type="similarity">
    <text evidence="2">Belongs to the Rht family.</text>
</comment>
<comment type="subcellular location">
    <subcellularLocation>
        <location evidence="1">Cell membrane</location>
        <topology evidence="1">Multi-pass membrane protein</topology>
    </subcellularLocation>
</comment>
<evidence type="ECO:0000256" key="4">
    <source>
        <dbReference type="ARBA" id="ARBA00022692"/>
    </source>
</evidence>
<dbReference type="PANTHER" id="PTHR30086:SF15">
    <property type="entry name" value="LEUCINE EFFLUX PROTEIN"/>
    <property type="match status" value="1"/>
</dbReference>
<keyword evidence="4 7" id="KW-0812">Transmembrane</keyword>
<feature type="transmembrane region" description="Helical" evidence="7">
    <location>
        <begin position="73"/>
        <end position="90"/>
    </location>
</feature>
<comment type="caution">
    <text evidence="8">The sequence shown here is derived from an EMBL/GenBank/DDBJ whole genome shotgun (WGS) entry which is preliminary data.</text>
</comment>
<evidence type="ECO:0000256" key="5">
    <source>
        <dbReference type="ARBA" id="ARBA00022989"/>
    </source>
</evidence>
<dbReference type="EMBL" id="JBHSGD010000005">
    <property type="protein sequence ID" value="MFC4652774.1"/>
    <property type="molecule type" value="Genomic_DNA"/>
</dbReference>
<proteinExistence type="inferred from homology"/>
<dbReference type="InterPro" id="IPR001123">
    <property type="entry name" value="LeuE-type"/>
</dbReference>
<dbReference type="RefSeq" id="WP_213533035.1">
    <property type="nucleotide sequence ID" value="NZ_BOVQ01000001.1"/>
</dbReference>
<keyword evidence="6 7" id="KW-0472">Membrane</keyword>
<dbReference type="Pfam" id="PF01810">
    <property type="entry name" value="LysE"/>
    <property type="match status" value="1"/>
</dbReference>
<name>A0ABV9JHH3_9LACT</name>
<evidence type="ECO:0000313" key="9">
    <source>
        <dbReference type="Proteomes" id="UP001595987"/>
    </source>
</evidence>
<protein>
    <submittedName>
        <fullName evidence="8">LysE family translocator</fullName>
    </submittedName>
</protein>
<evidence type="ECO:0000256" key="2">
    <source>
        <dbReference type="ARBA" id="ARBA00007928"/>
    </source>
</evidence>
<keyword evidence="3" id="KW-1003">Cell membrane</keyword>
<dbReference type="PANTHER" id="PTHR30086">
    <property type="entry name" value="ARGININE EXPORTER PROTEIN ARGO"/>
    <property type="match status" value="1"/>
</dbReference>
<keyword evidence="5 7" id="KW-1133">Transmembrane helix</keyword>
<organism evidence="8 9">
    <name type="scientific">Lactococcus nasutitermitis</name>
    <dbReference type="NCBI Taxonomy" id="1652957"/>
    <lineage>
        <taxon>Bacteria</taxon>
        <taxon>Bacillati</taxon>
        <taxon>Bacillota</taxon>
        <taxon>Bacilli</taxon>
        <taxon>Lactobacillales</taxon>
        <taxon>Streptococcaceae</taxon>
        <taxon>Lactococcus</taxon>
    </lineage>
</organism>
<keyword evidence="9" id="KW-1185">Reference proteome</keyword>
<dbReference type="Proteomes" id="UP001595987">
    <property type="component" value="Unassembled WGS sequence"/>
</dbReference>
<feature type="transmembrane region" description="Helical" evidence="7">
    <location>
        <begin position="41"/>
        <end position="67"/>
    </location>
</feature>
<evidence type="ECO:0000256" key="7">
    <source>
        <dbReference type="SAM" id="Phobius"/>
    </source>
</evidence>
<sequence length="145" mass="16331">MTQTLFTYIIACIFIICVPGPSVTFLITTSIEQGKSAAYRIIPGTFLGDLSAMTLSFVGLTALIHVFPNFNLVLKYLGGIILIYLGFLKFTKIENLKQLSHKIQVHFFYQVFYSLSSILKQLSSLQALFHSLLLKMLMFSCNLSF</sequence>
<feature type="transmembrane region" description="Helical" evidence="7">
    <location>
        <begin position="6"/>
        <end position="29"/>
    </location>
</feature>
<evidence type="ECO:0000313" key="8">
    <source>
        <dbReference type="EMBL" id="MFC4652774.1"/>
    </source>
</evidence>
<gene>
    <name evidence="8" type="ORF">ACFO26_07610</name>
</gene>
<evidence type="ECO:0000256" key="1">
    <source>
        <dbReference type="ARBA" id="ARBA00004651"/>
    </source>
</evidence>
<evidence type="ECO:0000256" key="6">
    <source>
        <dbReference type="ARBA" id="ARBA00023136"/>
    </source>
</evidence>
<evidence type="ECO:0000256" key="3">
    <source>
        <dbReference type="ARBA" id="ARBA00022475"/>
    </source>
</evidence>
<accession>A0ABV9JHH3</accession>
<reference evidence="9" key="1">
    <citation type="journal article" date="2019" name="Int. J. Syst. Evol. Microbiol.">
        <title>The Global Catalogue of Microorganisms (GCM) 10K type strain sequencing project: providing services to taxonomists for standard genome sequencing and annotation.</title>
        <authorList>
            <consortium name="The Broad Institute Genomics Platform"/>
            <consortium name="The Broad Institute Genome Sequencing Center for Infectious Disease"/>
            <person name="Wu L."/>
            <person name="Ma J."/>
        </authorList>
    </citation>
    <scope>NUCLEOTIDE SEQUENCE [LARGE SCALE GENOMIC DNA]</scope>
    <source>
        <strain evidence="9">CCUG 63287</strain>
    </source>
</reference>